<accession>A0ABT5FQK8</accession>
<dbReference type="EMBL" id="JAQOSK010000003">
    <property type="protein sequence ID" value="MDC2954748.1"/>
    <property type="molecule type" value="Genomic_DNA"/>
</dbReference>
<sequence length="296" mass="31386">MAVGRLGPDAARELAASATLTEALRALANTRYRKVRETEAEAEAAAAGRAVSAALLWQLRVLAGWQPRAGVAALRRLAAGFEIANTRDHLRALAGEPRPAPYRLGALATAWPRLARTSDARGVRAVLTASPWGEPGGESAAAVLTGMRLSAAAGVVADLPQAARWAAGDTALLLARESYLLDRPPTGRAAGYAGRILGRSAVQAVSYDDFRARLPSAARWALKDIGRPADLWRAEARWWAAVERDGLEMLHKADFGVTPVVGAVAVLSADAWRLRAALLAAAHEGRAREAFDDLLE</sequence>
<comment type="caution">
    <text evidence="1">The sequence shown here is derived from an EMBL/GenBank/DDBJ whole genome shotgun (WGS) entry which is preliminary data.</text>
</comment>
<keyword evidence="2" id="KW-1185">Reference proteome</keyword>
<evidence type="ECO:0000313" key="1">
    <source>
        <dbReference type="EMBL" id="MDC2954748.1"/>
    </source>
</evidence>
<name>A0ABT5FQK8_9ACTN</name>
<dbReference type="RefSeq" id="WP_272174889.1">
    <property type="nucleotide sequence ID" value="NZ_JAQOSK010000003.1"/>
</dbReference>
<gene>
    <name evidence="1" type="ORF">PO587_09765</name>
</gene>
<organism evidence="1 2">
    <name type="scientific">Streptomyces gilvifuscus</name>
    <dbReference type="NCBI Taxonomy" id="1550617"/>
    <lineage>
        <taxon>Bacteria</taxon>
        <taxon>Bacillati</taxon>
        <taxon>Actinomycetota</taxon>
        <taxon>Actinomycetes</taxon>
        <taxon>Kitasatosporales</taxon>
        <taxon>Streptomycetaceae</taxon>
        <taxon>Streptomyces</taxon>
    </lineage>
</organism>
<proteinExistence type="predicted"/>
<evidence type="ECO:0008006" key="3">
    <source>
        <dbReference type="Google" id="ProtNLM"/>
    </source>
</evidence>
<protein>
    <recommendedName>
        <fullName evidence="3">V-type ATPase subunit</fullName>
    </recommendedName>
</protein>
<dbReference type="Proteomes" id="UP001221328">
    <property type="component" value="Unassembled WGS sequence"/>
</dbReference>
<reference evidence="1 2" key="1">
    <citation type="journal article" date="2015" name="Int. J. Syst. Evol. Microbiol.">
        <title>Streptomyces gilvifuscus sp. nov., an actinomycete that produces antibacterial compounds isolated from soil.</title>
        <authorList>
            <person name="Nguyen T.M."/>
            <person name="Kim J."/>
        </authorList>
    </citation>
    <scope>NUCLEOTIDE SEQUENCE [LARGE SCALE GENOMIC DNA]</scope>
    <source>
        <strain evidence="1 2">T113</strain>
    </source>
</reference>
<evidence type="ECO:0000313" key="2">
    <source>
        <dbReference type="Proteomes" id="UP001221328"/>
    </source>
</evidence>